<dbReference type="GeneID" id="35599525"/>
<sequence length="216" mass="24066">MKTICLTCHDPERDGHAWTECTNPCFTCGKEHFRQACIEVPELYGHKVDWKLRDRATERLHQKERDAKVRYDKAALEAQAIDRIYNLVKSGQMAIPPRIEEDEDASVVPAPAPAPAPASGSKPSAKGKGRESGLNAVFTLFGVAAWVDLWPDWHTPDAMFTSTNARARTRKRLNEEVTGIRPLAADSFLVPVLKAKGKWPPPPPMILAAEEDKMVE</sequence>
<organism evidence="2 3">
    <name type="scientific">Ramularia collo-cygni</name>
    <dbReference type="NCBI Taxonomy" id="112498"/>
    <lineage>
        <taxon>Eukaryota</taxon>
        <taxon>Fungi</taxon>
        <taxon>Dikarya</taxon>
        <taxon>Ascomycota</taxon>
        <taxon>Pezizomycotina</taxon>
        <taxon>Dothideomycetes</taxon>
        <taxon>Dothideomycetidae</taxon>
        <taxon>Mycosphaerellales</taxon>
        <taxon>Mycosphaerellaceae</taxon>
        <taxon>Ramularia</taxon>
    </lineage>
</organism>
<accession>A0A2D3V7H3</accession>
<name>A0A2D3V7H3_9PEZI</name>
<proteinExistence type="predicted"/>
<evidence type="ECO:0000313" key="3">
    <source>
        <dbReference type="Proteomes" id="UP000225277"/>
    </source>
</evidence>
<dbReference type="AlphaFoldDB" id="A0A2D3V7H3"/>
<feature type="compositionally biased region" description="Low complexity" evidence="1">
    <location>
        <begin position="117"/>
        <end position="126"/>
    </location>
</feature>
<dbReference type="Proteomes" id="UP000225277">
    <property type="component" value="Unassembled WGS sequence"/>
</dbReference>
<dbReference type="RefSeq" id="XP_023625394.1">
    <property type="nucleotide sequence ID" value="XM_023769626.1"/>
</dbReference>
<feature type="region of interest" description="Disordered" evidence="1">
    <location>
        <begin position="101"/>
        <end position="129"/>
    </location>
</feature>
<keyword evidence="3" id="KW-1185">Reference proteome</keyword>
<dbReference type="EMBL" id="FJUY01000005">
    <property type="protein sequence ID" value="CZT18504.1"/>
    <property type="molecule type" value="Genomic_DNA"/>
</dbReference>
<gene>
    <name evidence="2" type="ORF">RCC_04349</name>
</gene>
<evidence type="ECO:0000256" key="1">
    <source>
        <dbReference type="SAM" id="MobiDB-lite"/>
    </source>
</evidence>
<protein>
    <submittedName>
        <fullName evidence="2">Uncharacterized protein</fullName>
    </submittedName>
</protein>
<evidence type="ECO:0000313" key="2">
    <source>
        <dbReference type="EMBL" id="CZT18504.1"/>
    </source>
</evidence>
<reference evidence="2 3" key="1">
    <citation type="submission" date="2016-03" db="EMBL/GenBank/DDBJ databases">
        <authorList>
            <person name="Ploux O."/>
        </authorList>
    </citation>
    <scope>NUCLEOTIDE SEQUENCE [LARGE SCALE GENOMIC DNA]</scope>
    <source>
        <strain evidence="2 3">URUG2</strain>
    </source>
</reference>